<protein>
    <submittedName>
        <fullName evidence="1">Uncharacterized protein</fullName>
    </submittedName>
</protein>
<gene>
    <name evidence="1" type="ORF">PCON_08080</name>
</gene>
<dbReference type="AlphaFoldDB" id="U4L771"/>
<accession>U4L771</accession>
<name>U4L771_PYROM</name>
<evidence type="ECO:0000313" key="2">
    <source>
        <dbReference type="Proteomes" id="UP000018144"/>
    </source>
</evidence>
<organism evidence="1 2">
    <name type="scientific">Pyronema omphalodes (strain CBS 100304)</name>
    <name type="common">Pyronema confluens</name>
    <dbReference type="NCBI Taxonomy" id="1076935"/>
    <lineage>
        <taxon>Eukaryota</taxon>
        <taxon>Fungi</taxon>
        <taxon>Dikarya</taxon>
        <taxon>Ascomycota</taxon>
        <taxon>Pezizomycotina</taxon>
        <taxon>Pezizomycetes</taxon>
        <taxon>Pezizales</taxon>
        <taxon>Pyronemataceae</taxon>
        <taxon>Pyronema</taxon>
    </lineage>
</organism>
<keyword evidence="2" id="KW-1185">Reference proteome</keyword>
<proteinExistence type="predicted"/>
<sequence>MRAARLGSWYKSAYLRRSAVHRWAVRRHCRFDPGDSGGSCRRPSLSM</sequence>
<reference evidence="1 2" key="1">
    <citation type="journal article" date="2013" name="PLoS Genet.">
        <title>The genome and development-dependent transcriptomes of Pyronema confluens: a window into fungal evolution.</title>
        <authorList>
            <person name="Traeger S."/>
            <person name="Altegoer F."/>
            <person name="Freitag M."/>
            <person name="Gabaldon T."/>
            <person name="Kempken F."/>
            <person name="Kumar A."/>
            <person name="Marcet-Houben M."/>
            <person name="Poggeler S."/>
            <person name="Stajich J.E."/>
            <person name="Nowrousian M."/>
        </authorList>
    </citation>
    <scope>NUCLEOTIDE SEQUENCE [LARGE SCALE GENOMIC DNA]</scope>
    <source>
        <strain evidence="2">CBS 100304</strain>
        <tissue evidence="1">Vegetative mycelium</tissue>
    </source>
</reference>
<dbReference type="EMBL" id="HF935416">
    <property type="protein sequence ID" value="CCX08487.1"/>
    <property type="molecule type" value="Genomic_DNA"/>
</dbReference>
<evidence type="ECO:0000313" key="1">
    <source>
        <dbReference type="EMBL" id="CCX08487.1"/>
    </source>
</evidence>
<dbReference type="Proteomes" id="UP000018144">
    <property type="component" value="Unassembled WGS sequence"/>
</dbReference>